<dbReference type="PANTHER" id="PTHR39160:SF4">
    <property type="entry name" value="RESUSCITATION-PROMOTING FACTOR RPFB"/>
    <property type="match status" value="1"/>
</dbReference>
<keyword evidence="1 2" id="KW-0732">Signal</keyword>
<accession>A0ABZ3J4D5</accession>
<evidence type="ECO:0000259" key="3">
    <source>
        <dbReference type="Pfam" id="PF01471"/>
    </source>
</evidence>
<evidence type="ECO:0000256" key="1">
    <source>
        <dbReference type="ARBA" id="ARBA00022729"/>
    </source>
</evidence>
<dbReference type="Pfam" id="PF01471">
    <property type="entry name" value="PG_binding_1"/>
    <property type="match status" value="1"/>
</dbReference>
<name>A0ABZ3J4D5_SPOA4</name>
<feature type="chain" id="PRO_5045860655" description="Cell wall-binding protein YocH" evidence="2">
    <location>
        <begin position="28"/>
        <end position="199"/>
    </location>
</feature>
<dbReference type="EMBL" id="CP155571">
    <property type="protein sequence ID" value="XFO72978.1"/>
    <property type="molecule type" value="Genomic_DNA"/>
</dbReference>
<dbReference type="RefSeq" id="WP_245692760.1">
    <property type="nucleotide sequence ID" value="NZ_CP155571.1"/>
</dbReference>
<protein>
    <recommendedName>
        <fullName evidence="7">Cell wall-binding protein YocH</fullName>
    </recommendedName>
</protein>
<dbReference type="PANTHER" id="PTHR39160">
    <property type="entry name" value="CELL WALL-BINDING PROTEIN YOCH"/>
    <property type="match status" value="1"/>
</dbReference>
<evidence type="ECO:0000313" key="6">
    <source>
        <dbReference type="Proteomes" id="UP000216052"/>
    </source>
</evidence>
<dbReference type="InterPro" id="IPR010611">
    <property type="entry name" value="3D_dom"/>
</dbReference>
<dbReference type="InterPro" id="IPR051933">
    <property type="entry name" value="Resuscitation_pf_RpfB"/>
</dbReference>
<dbReference type="InterPro" id="IPR002477">
    <property type="entry name" value="Peptidoglycan-bd-like"/>
</dbReference>
<dbReference type="SUPFAM" id="SSF47090">
    <property type="entry name" value="PGBD-like"/>
    <property type="match status" value="1"/>
</dbReference>
<dbReference type="InterPro" id="IPR059180">
    <property type="entry name" value="3D_YorM"/>
</dbReference>
<dbReference type="InterPro" id="IPR036908">
    <property type="entry name" value="RlpA-like_sf"/>
</dbReference>
<dbReference type="Gene3D" id="1.10.101.10">
    <property type="entry name" value="PGBD-like superfamily/PGBD"/>
    <property type="match status" value="1"/>
</dbReference>
<dbReference type="InterPro" id="IPR036366">
    <property type="entry name" value="PGBDSf"/>
</dbReference>
<keyword evidence="6" id="KW-1185">Reference proteome</keyword>
<proteinExistence type="predicted"/>
<sequence>MRNTFVKVFFVFSMLFAAASIPGVGLAAGPQEQPTITIGARGDQVRIVQKYLADGGFYAGEIDGIFGPVTAKAVKDFQRSSYLPVNGIVDKETFIYLGRAAGEPSRYSRSLSMRASGYSAYDPGNGSYTYGGNFLRKGLVAVDPAVIPLGTRLYIPGYGYARADDIGGAIKGERIDLAFDSHYEALNFGVQRVTVYILD</sequence>
<feature type="domain" description="3D" evidence="4">
    <location>
        <begin position="140"/>
        <end position="198"/>
    </location>
</feature>
<evidence type="ECO:0000256" key="2">
    <source>
        <dbReference type="SAM" id="SignalP"/>
    </source>
</evidence>
<dbReference type="CDD" id="cd14667">
    <property type="entry name" value="3D_containing_proteins"/>
    <property type="match status" value="1"/>
</dbReference>
<organism evidence="5 6">
    <name type="scientific">Sporomusa acidovorans (strain ATCC 49682 / DSM 3132 / Mol)</name>
    <dbReference type="NCBI Taxonomy" id="1123286"/>
    <lineage>
        <taxon>Bacteria</taxon>
        <taxon>Bacillati</taxon>
        <taxon>Bacillota</taxon>
        <taxon>Negativicutes</taxon>
        <taxon>Selenomonadales</taxon>
        <taxon>Sporomusaceae</taxon>
        <taxon>Sporomusa</taxon>
    </lineage>
</organism>
<evidence type="ECO:0000313" key="5">
    <source>
        <dbReference type="EMBL" id="XFO72978.1"/>
    </source>
</evidence>
<feature type="signal peptide" evidence="2">
    <location>
        <begin position="1"/>
        <end position="27"/>
    </location>
</feature>
<feature type="domain" description="Peptidoglycan binding-like" evidence="3">
    <location>
        <begin position="41"/>
        <end position="94"/>
    </location>
</feature>
<evidence type="ECO:0008006" key="7">
    <source>
        <dbReference type="Google" id="ProtNLM"/>
    </source>
</evidence>
<dbReference type="Pfam" id="PF06725">
    <property type="entry name" value="3D"/>
    <property type="match status" value="1"/>
</dbReference>
<reference evidence="5" key="1">
    <citation type="submission" date="2024-05" db="EMBL/GenBank/DDBJ databases">
        <title>Isolation and characterization of Sporomusa carbonis sp. nov., a carboxydotrophic hydrogenogen in the genus of Sporomusa isolated from a charcoal burning pile.</title>
        <authorList>
            <person name="Boeer T."/>
            <person name="Rosenbaum F."/>
            <person name="Eysell L."/>
            <person name="Mueller V."/>
            <person name="Daniel R."/>
            <person name="Poehlein A."/>
        </authorList>
    </citation>
    <scope>NUCLEOTIDE SEQUENCE [LARGE SCALE GENOMIC DNA]</scope>
    <source>
        <strain evidence="5">DSM 3132</strain>
    </source>
</reference>
<dbReference type="InterPro" id="IPR036365">
    <property type="entry name" value="PGBD-like_sf"/>
</dbReference>
<gene>
    <name evidence="5" type="ORF">SPACI_030360</name>
</gene>
<dbReference type="Proteomes" id="UP000216052">
    <property type="component" value="Chromosome"/>
</dbReference>
<dbReference type="Gene3D" id="2.40.40.10">
    <property type="entry name" value="RlpA-like domain"/>
    <property type="match status" value="1"/>
</dbReference>
<dbReference type="SUPFAM" id="SSF50685">
    <property type="entry name" value="Barwin-like endoglucanases"/>
    <property type="match status" value="1"/>
</dbReference>
<evidence type="ECO:0000259" key="4">
    <source>
        <dbReference type="Pfam" id="PF06725"/>
    </source>
</evidence>